<dbReference type="Proteomes" id="UP000191094">
    <property type="component" value="Unassembled WGS sequence"/>
</dbReference>
<evidence type="ECO:0000313" key="6">
    <source>
        <dbReference type="Proteomes" id="UP000191094"/>
    </source>
</evidence>
<dbReference type="GO" id="GO:0042254">
    <property type="term" value="P:ribosome biogenesis"/>
    <property type="evidence" value="ECO:0007669"/>
    <property type="project" value="UniProtKB-KW"/>
</dbReference>
<evidence type="ECO:0008006" key="7">
    <source>
        <dbReference type="Google" id="ProtNLM"/>
    </source>
</evidence>
<keyword evidence="4" id="KW-0694">RNA-binding</keyword>
<sequence>MIDWSQHDMRVSRTEQKKAHERLQQLAQPLAHLSKKQLKKLTVSEFLLAELNALANLPDGSARNRQIKRISKMMAEENRDELIDGLFALSFSPEQANKIDAWYDRLNINDESTLKQFSKQFYVVERNSLYQLLLWIEYAKYLQDDELLAESEADLKNYIHEVAILSK</sequence>
<dbReference type="Pfam" id="PF04751">
    <property type="entry name" value="DarP"/>
    <property type="match status" value="1"/>
</dbReference>
<keyword evidence="1" id="KW-0963">Cytoplasm</keyword>
<dbReference type="RefSeq" id="WP_078307279.1">
    <property type="nucleotide sequence ID" value="NZ_CP147511.1"/>
</dbReference>
<keyword evidence="3" id="KW-0699">rRNA-binding</keyword>
<dbReference type="Gene3D" id="1.10.60.30">
    <property type="entry name" value="PSPTO4464-like domains"/>
    <property type="match status" value="1"/>
</dbReference>
<dbReference type="GO" id="GO:0005829">
    <property type="term" value="C:cytosol"/>
    <property type="evidence" value="ECO:0007669"/>
    <property type="project" value="TreeGrafter"/>
</dbReference>
<proteinExistence type="predicted"/>
<dbReference type="InterPro" id="IPR023153">
    <property type="entry name" value="DarP_sf"/>
</dbReference>
<keyword evidence="2" id="KW-0690">Ribosome biogenesis</keyword>
<protein>
    <recommendedName>
        <fullName evidence="7">DUF615 domain-containing protein</fullName>
    </recommendedName>
</protein>
<evidence type="ECO:0000313" key="5">
    <source>
        <dbReference type="EMBL" id="OOS20622.1"/>
    </source>
</evidence>
<dbReference type="AlphaFoldDB" id="A0A1T0CE48"/>
<gene>
    <name evidence="5" type="ORF">B0682_05595</name>
</gene>
<evidence type="ECO:0000256" key="2">
    <source>
        <dbReference type="ARBA" id="ARBA00022517"/>
    </source>
</evidence>
<keyword evidence="6" id="KW-1185">Reference proteome</keyword>
<dbReference type="STRING" id="90241.B0682_05595"/>
<evidence type="ECO:0000256" key="3">
    <source>
        <dbReference type="ARBA" id="ARBA00022730"/>
    </source>
</evidence>
<dbReference type="PANTHER" id="PTHR38101">
    <property type="entry name" value="UPF0307 PROTEIN YJGA"/>
    <property type="match status" value="1"/>
</dbReference>
<dbReference type="InterPro" id="IPR006839">
    <property type="entry name" value="DarP"/>
</dbReference>
<organism evidence="5 6">
    <name type="scientific">Lwoffella lincolnii</name>
    <dbReference type="NCBI Taxonomy" id="90241"/>
    <lineage>
        <taxon>Bacteria</taxon>
        <taxon>Pseudomonadati</taxon>
        <taxon>Pseudomonadota</taxon>
        <taxon>Gammaproteobacteria</taxon>
        <taxon>Moraxellales</taxon>
        <taxon>Moraxellaceae</taxon>
        <taxon>Lwoffella</taxon>
    </lineage>
</organism>
<dbReference type="GO" id="GO:0019843">
    <property type="term" value="F:rRNA binding"/>
    <property type="evidence" value="ECO:0007669"/>
    <property type="project" value="UniProtKB-KW"/>
</dbReference>
<reference evidence="5 6" key="1">
    <citation type="submission" date="2017-02" db="EMBL/GenBank/DDBJ databases">
        <title>Draft genome sequence of Moraxella lincolnii CCUG 9405T type strain.</title>
        <authorList>
            <person name="Salva-Serra F."/>
            <person name="Engstrom-Jakobsson H."/>
            <person name="Thorell K."/>
            <person name="Jaen-Luchoro D."/>
            <person name="Gonzales-Siles L."/>
            <person name="Karlsson R."/>
            <person name="Yazdan S."/>
            <person name="Boulund F."/>
            <person name="Johnning A."/>
            <person name="Engstrand L."/>
            <person name="Kristiansson E."/>
            <person name="Moore E."/>
        </authorList>
    </citation>
    <scope>NUCLEOTIDE SEQUENCE [LARGE SCALE GENOMIC DNA]</scope>
    <source>
        <strain evidence="5 6">CCUG 9405</strain>
    </source>
</reference>
<name>A0A1T0CE48_9GAMM</name>
<dbReference type="EMBL" id="MUYT01000007">
    <property type="protein sequence ID" value="OOS20622.1"/>
    <property type="molecule type" value="Genomic_DNA"/>
</dbReference>
<dbReference type="PANTHER" id="PTHR38101:SF1">
    <property type="entry name" value="UPF0307 PROTEIN YJGA"/>
    <property type="match status" value="1"/>
</dbReference>
<evidence type="ECO:0000256" key="4">
    <source>
        <dbReference type="ARBA" id="ARBA00022884"/>
    </source>
</evidence>
<dbReference type="NCBIfam" id="NF003593">
    <property type="entry name" value="PRK05255.1-1"/>
    <property type="match status" value="1"/>
</dbReference>
<dbReference type="OrthoDB" id="6659657at2"/>
<comment type="caution">
    <text evidence="5">The sequence shown here is derived from an EMBL/GenBank/DDBJ whole genome shotgun (WGS) entry which is preliminary data.</text>
</comment>
<evidence type="ECO:0000256" key="1">
    <source>
        <dbReference type="ARBA" id="ARBA00022490"/>
    </source>
</evidence>
<accession>A0A1T0CE48</accession>
<dbReference type="SUPFAM" id="SSF158710">
    <property type="entry name" value="PSPTO4464-like"/>
    <property type="match status" value="1"/>
</dbReference>